<comment type="similarity">
    <text evidence="2">Belongs to the methyl-accepting chemotaxis (MCP) protein family.</text>
</comment>
<evidence type="ECO:0008006" key="9">
    <source>
        <dbReference type="Google" id="ProtNLM"/>
    </source>
</evidence>
<dbReference type="InterPro" id="IPR003660">
    <property type="entry name" value="HAMP_dom"/>
</dbReference>
<comment type="caution">
    <text evidence="7">The sequence shown here is derived from an EMBL/GenBank/DDBJ whole genome shotgun (WGS) entry which is preliminary data.</text>
</comment>
<keyword evidence="1 3" id="KW-0807">Transducer</keyword>
<evidence type="ECO:0000259" key="5">
    <source>
        <dbReference type="PROSITE" id="PS50111"/>
    </source>
</evidence>
<evidence type="ECO:0000313" key="8">
    <source>
        <dbReference type="Proteomes" id="UP001055102"/>
    </source>
</evidence>
<protein>
    <recommendedName>
        <fullName evidence="9">Methyl-accepting chemotaxis protein</fullName>
    </recommendedName>
</protein>
<dbReference type="SUPFAM" id="SSF58104">
    <property type="entry name" value="Methyl-accepting chemotaxis protein (MCP) signaling domain"/>
    <property type="match status" value="1"/>
</dbReference>
<evidence type="ECO:0000256" key="3">
    <source>
        <dbReference type="PROSITE-ProRule" id="PRU00284"/>
    </source>
</evidence>
<feature type="transmembrane region" description="Helical" evidence="4">
    <location>
        <begin position="16"/>
        <end position="35"/>
    </location>
</feature>
<evidence type="ECO:0000256" key="1">
    <source>
        <dbReference type="ARBA" id="ARBA00023224"/>
    </source>
</evidence>
<reference evidence="7" key="2">
    <citation type="submission" date="2021-08" db="EMBL/GenBank/DDBJ databases">
        <authorList>
            <person name="Tani A."/>
            <person name="Ola A."/>
            <person name="Ogura Y."/>
            <person name="Katsura K."/>
            <person name="Hayashi T."/>
        </authorList>
    </citation>
    <scope>NUCLEOTIDE SEQUENCE</scope>
    <source>
        <strain evidence="7">LMG 23639</strain>
    </source>
</reference>
<evidence type="ECO:0000256" key="2">
    <source>
        <dbReference type="ARBA" id="ARBA00029447"/>
    </source>
</evidence>
<dbReference type="Pfam" id="PF00015">
    <property type="entry name" value="MCPsignal"/>
    <property type="match status" value="1"/>
</dbReference>
<reference evidence="7" key="1">
    <citation type="journal article" date="2021" name="Front. Microbiol.">
        <title>Comprehensive Comparative Genomics and Phenotyping of Methylobacterium Species.</title>
        <authorList>
            <person name="Alessa O."/>
            <person name="Ogura Y."/>
            <person name="Fujitani Y."/>
            <person name="Takami H."/>
            <person name="Hayashi T."/>
            <person name="Sahin N."/>
            <person name="Tani A."/>
        </authorList>
    </citation>
    <scope>NUCLEOTIDE SEQUENCE</scope>
    <source>
        <strain evidence="7">LMG 23639</strain>
    </source>
</reference>
<keyword evidence="8" id="KW-1185">Reference proteome</keyword>
<feature type="transmembrane region" description="Helical" evidence="4">
    <location>
        <begin position="192"/>
        <end position="215"/>
    </location>
</feature>
<keyword evidence="4" id="KW-0812">Transmembrane</keyword>
<keyword evidence="4" id="KW-0472">Membrane</keyword>
<name>A0ABQ4SW61_9HYPH</name>
<sequence length="566" mass="59341">MAFTVREMRISLGHKLGVIVALLSLVAIGISAFALRQAGEERHRQEAIERAWDAGLKALTLAQSIEHAVVQATAVYTASDTDEAKTRFAALAAALGEIDGARPAFLAAVEAQIPADRRRRLDLAVKEFVAYQSDTAELGQTISPKAALIQATDEATVRNRERMVVEINAIGREVMARLRNERLEADAARKTAMWTLTVGPAAALGLGLLAAFWIVTTQIQRPLTQLKRSLQAVAADALDESVPFVRRRDEVGDMARAIASVQRALIDKRQLDAADRERARIELARSSAVAGASGDFDRDTHDAVESLIRSAEGMRSAADALSSTATTTTMQANAVAAASGQSARTVGGIADAAEALSATSQQIETHARDTSAFAAVALDRTETLQGSVDGLARAASEIGTVVTLIRAIAEQTNLLALNATIEAARAGAAGRGFGVVASEVKELAAQTASATGRIASRVEAIRDATDETAGAIRSIGGTIAQMNEMASGMVAAADRQQQASEEIARAITGAAADARTVSENVAQVRETIASNEARAAQMRAGAGDVETSTRALQTAIETFVGRIKAA</sequence>
<dbReference type="EMBL" id="BPQR01000023">
    <property type="protein sequence ID" value="GJE06153.1"/>
    <property type="molecule type" value="Genomic_DNA"/>
</dbReference>
<proteinExistence type="inferred from homology"/>
<feature type="domain" description="Methyl-accepting transducer" evidence="5">
    <location>
        <begin position="303"/>
        <end position="535"/>
    </location>
</feature>
<dbReference type="PANTHER" id="PTHR32089">
    <property type="entry name" value="METHYL-ACCEPTING CHEMOTAXIS PROTEIN MCPB"/>
    <property type="match status" value="1"/>
</dbReference>
<evidence type="ECO:0000256" key="4">
    <source>
        <dbReference type="SAM" id="Phobius"/>
    </source>
</evidence>
<accession>A0ABQ4SW61</accession>
<dbReference type="PROSITE" id="PS50885">
    <property type="entry name" value="HAMP"/>
    <property type="match status" value="1"/>
</dbReference>
<dbReference type="InterPro" id="IPR004089">
    <property type="entry name" value="MCPsignal_dom"/>
</dbReference>
<feature type="domain" description="HAMP" evidence="6">
    <location>
        <begin position="217"/>
        <end position="270"/>
    </location>
</feature>
<dbReference type="SMART" id="SM00283">
    <property type="entry name" value="MA"/>
    <property type="match status" value="1"/>
</dbReference>
<dbReference type="Gene3D" id="6.10.340.10">
    <property type="match status" value="1"/>
</dbReference>
<dbReference type="Proteomes" id="UP001055102">
    <property type="component" value="Unassembled WGS sequence"/>
</dbReference>
<dbReference type="CDD" id="cd06225">
    <property type="entry name" value="HAMP"/>
    <property type="match status" value="1"/>
</dbReference>
<evidence type="ECO:0000313" key="7">
    <source>
        <dbReference type="EMBL" id="GJE06153.1"/>
    </source>
</evidence>
<dbReference type="Gene3D" id="1.10.287.950">
    <property type="entry name" value="Methyl-accepting chemotaxis protein"/>
    <property type="match status" value="1"/>
</dbReference>
<dbReference type="Pfam" id="PF00672">
    <property type="entry name" value="HAMP"/>
    <property type="match status" value="1"/>
</dbReference>
<dbReference type="SMART" id="SM00304">
    <property type="entry name" value="HAMP"/>
    <property type="match status" value="2"/>
</dbReference>
<evidence type="ECO:0000259" key="6">
    <source>
        <dbReference type="PROSITE" id="PS50885"/>
    </source>
</evidence>
<organism evidence="7 8">
    <name type="scientific">Methylobacterium jeotgali</name>
    <dbReference type="NCBI Taxonomy" id="381630"/>
    <lineage>
        <taxon>Bacteria</taxon>
        <taxon>Pseudomonadati</taxon>
        <taxon>Pseudomonadota</taxon>
        <taxon>Alphaproteobacteria</taxon>
        <taxon>Hyphomicrobiales</taxon>
        <taxon>Methylobacteriaceae</taxon>
        <taxon>Methylobacterium</taxon>
    </lineage>
</organism>
<keyword evidence="4" id="KW-1133">Transmembrane helix</keyword>
<dbReference type="PROSITE" id="PS50111">
    <property type="entry name" value="CHEMOTAXIS_TRANSDUC_2"/>
    <property type="match status" value="1"/>
</dbReference>
<gene>
    <name evidence="7" type="ORF">AOPFMNJM_1466</name>
</gene>
<dbReference type="PANTHER" id="PTHR32089:SF112">
    <property type="entry name" value="LYSOZYME-LIKE PROTEIN-RELATED"/>
    <property type="match status" value="1"/>
</dbReference>